<dbReference type="Proteomes" id="UP000077177">
    <property type="component" value="Chromosome"/>
</dbReference>
<dbReference type="OrthoDB" id="660497at2"/>
<dbReference type="STRING" id="1492898.SY85_00590"/>
<dbReference type="EMBL" id="CP011390">
    <property type="protein sequence ID" value="ANE49222.1"/>
    <property type="molecule type" value="Genomic_DNA"/>
</dbReference>
<reference evidence="3" key="1">
    <citation type="submission" date="2015-01" db="EMBL/GenBank/DDBJ databases">
        <title>Flavisolibacter sp./LCS9/ whole genome sequencing.</title>
        <authorList>
            <person name="Kim M.K."/>
            <person name="Srinivasan S."/>
            <person name="Lee J.-J."/>
        </authorList>
    </citation>
    <scope>NUCLEOTIDE SEQUENCE [LARGE SCALE GENOMIC DNA]</scope>
    <source>
        <strain evidence="3">LCS9</strain>
    </source>
</reference>
<proteinExistence type="predicted"/>
<name>A0A172TQG2_9BACT</name>
<keyword evidence="1" id="KW-0732">Signal</keyword>
<gene>
    <name evidence="2" type="ORF">SY85_00590</name>
</gene>
<evidence type="ECO:0000313" key="2">
    <source>
        <dbReference type="EMBL" id="ANE49222.1"/>
    </source>
</evidence>
<dbReference type="AlphaFoldDB" id="A0A172TQG2"/>
<reference evidence="2 3" key="2">
    <citation type="journal article" date="2016" name="Int. J. Syst. Evol. Microbiol.">
        <title>Flavisolibacter tropicus sp. nov., isolated from tropical soil.</title>
        <authorList>
            <person name="Lee J.J."/>
            <person name="Kang M.S."/>
            <person name="Kim G.S."/>
            <person name="Lee C.S."/>
            <person name="Lim S."/>
            <person name="Lee J."/>
            <person name="Roh S.H."/>
            <person name="Kang H."/>
            <person name="Ha J.M."/>
            <person name="Bae S."/>
            <person name="Jung H.Y."/>
            <person name="Kim M.K."/>
        </authorList>
    </citation>
    <scope>NUCLEOTIDE SEQUENCE [LARGE SCALE GENOMIC DNA]</scope>
    <source>
        <strain evidence="2 3">LCS9</strain>
    </source>
</reference>
<accession>A0A172TQG2</accession>
<protein>
    <recommendedName>
        <fullName evidence="4">Sensor of ECF-type sigma factor</fullName>
    </recommendedName>
</protein>
<evidence type="ECO:0000256" key="1">
    <source>
        <dbReference type="SAM" id="SignalP"/>
    </source>
</evidence>
<dbReference type="KEGG" id="fla:SY85_00590"/>
<feature type="signal peptide" evidence="1">
    <location>
        <begin position="1"/>
        <end position="22"/>
    </location>
</feature>
<sequence>MKKILLVTIISLLAAPLSMLHAQDDIQKVQEAWGKDKKELVRIGMDLSSADSAKFWPLYDKYETERRKISREWILALGDYADNYTSMTNAKADELINKLFKVDAGISKLLQQYYGKVKSALNAMQAAKFVHIESYINTTIRSKMQESLPLIGEKMKTL</sequence>
<organism evidence="2 3">
    <name type="scientific">Flavisolibacter tropicus</name>
    <dbReference type="NCBI Taxonomy" id="1492898"/>
    <lineage>
        <taxon>Bacteria</taxon>
        <taxon>Pseudomonadati</taxon>
        <taxon>Bacteroidota</taxon>
        <taxon>Chitinophagia</taxon>
        <taxon>Chitinophagales</taxon>
        <taxon>Chitinophagaceae</taxon>
        <taxon>Flavisolibacter</taxon>
    </lineage>
</organism>
<evidence type="ECO:0008006" key="4">
    <source>
        <dbReference type="Google" id="ProtNLM"/>
    </source>
</evidence>
<dbReference type="RefSeq" id="WP_066401293.1">
    <property type="nucleotide sequence ID" value="NZ_CP011390.1"/>
</dbReference>
<feature type="chain" id="PRO_5008000987" description="Sensor of ECF-type sigma factor" evidence="1">
    <location>
        <begin position="23"/>
        <end position="158"/>
    </location>
</feature>
<evidence type="ECO:0000313" key="3">
    <source>
        <dbReference type="Proteomes" id="UP000077177"/>
    </source>
</evidence>
<keyword evidence="3" id="KW-1185">Reference proteome</keyword>